<evidence type="ECO:0000313" key="3">
    <source>
        <dbReference type="Proteomes" id="UP000001887"/>
    </source>
</evidence>
<dbReference type="GO" id="GO:0047475">
    <property type="term" value="F:phenylacetate-CoA ligase activity"/>
    <property type="evidence" value="ECO:0007669"/>
    <property type="project" value="UniProtKB-EC"/>
</dbReference>
<dbReference type="AlphaFoldDB" id="D2R1F1"/>
<dbReference type="SUPFAM" id="SSF56801">
    <property type="entry name" value="Acetyl-CoA synthetase-like"/>
    <property type="match status" value="1"/>
</dbReference>
<dbReference type="Gene3D" id="3.30.300.30">
    <property type="match status" value="1"/>
</dbReference>
<dbReference type="InterPro" id="IPR028154">
    <property type="entry name" value="AMP-dep_Lig_C"/>
</dbReference>
<sequence>MLRTTAEERQTARSAPRETIRAHQLQKLNQLLASVVPHNRFYADKLQSVDLPLPSLEAFAECPFTYKEELASSRFPGEFAANLTYPLSCYTRYHQTSGTRGRPLAVLDTPDDWLWWIDCWQYILDAAEVGAEDRVFLAFSFGPFIGFWSAHDAAIARGSLVIPSGGMSTLARLEMIRSCQATVLLCTPSYAQHLAEVAADNQIDTAGLEVRRIIVAGEPGGSIPAIRKRIEAAWNAKLIDHAGASEVGPWGFSDPQSRGLLVNEVEFVAEFLSLESGEAATDNELSELVLTPLGRMGSPVVRYRTGDLVRPRFPESGKGLVLLEGGVLGRVDDMLIVRGVNIFPTAIEQILRSFPEVVEYRVLVRKAGAMDALTIEVEDRLETPERIMRELHLRLGLKIEVACVKLGSLPRYEGKGRRFVDQRNLA</sequence>
<dbReference type="EC" id="6.2.1.30" evidence="2"/>
<feature type="domain" description="AMP-dependent ligase C-terminal" evidence="1">
    <location>
        <begin position="339"/>
        <end position="423"/>
    </location>
</feature>
<dbReference type="EMBL" id="CP001848">
    <property type="protein sequence ID" value="ADB14936.1"/>
    <property type="molecule type" value="Genomic_DNA"/>
</dbReference>
<dbReference type="HOGENOM" id="CLU_035301_1_2_0"/>
<dbReference type="KEGG" id="psl:Psta_0240"/>
<dbReference type="PANTHER" id="PTHR43845">
    <property type="entry name" value="BLR5969 PROTEIN"/>
    <property type="match status" value="1"/>
</dbReference>
<proteinExistence type="predicted"/>
<keyword evidence="2" id="KW-0436">Ligase</keyword>
<gene>
    <name evidence="2" type="ordered locus">Psta_0240</name>
</gene>
<keyword evidence="3" id="KW-1185">Reference proteome</keyword>
<evidence type="ECO:0000259" key="1">
    <source>
        <dbReference type="Pfam" id="PF14535"/>
    </source>
</evidence>
<reference evidence="2 3" key="1">
    <citation type="journal article" date="2009" name="Stand. Genomic Sci.">
        <title>Complete genome sequence of Pirellula staleyi type strain (ATCC 27377).</title>
        <authorList>
            <person name="Clum A."/>
            <person name="Tindall B.J."/>
            <person name="Sikorski J."/>
            <person name="Ivanova N."/>
            <person name="Mavrommatis K."/>
            <person name="Lucas S."/>
            <person name="Glavina del Rio T."/>
            <person name="Nolan M."/>
            <person name="Chen F."/>
            <person name="Tice H."/>
            <person name="Pitluck S."/>
            <person name="Cheng J.F."/>
            <person name="Chertkov O."/>
            <person name="Brettin T."/>
            <person name="Han C."/>
            <person name="Detter J.C."/>
            <person name="Kuske C."/>
            <person name="Bruce D."/>
            <person name="Goodwin L."/>
            <person name="Ovchinikova G."/>
            <person name="Pati A."/>
            <person name="Mikhailova N."/>
            <person name="Chen A."/>
            <person name="Palaniappan K."/>
            <person name="Land M."/>
            <person name="Hauser L."/>
            <person name="Chang Y.J."/>
            <person name="Jeffries C.D."/>
            <person name="Chain P."/>
            <person name="Rohde M."/>
            <person name="Goker M."/>
            <person name="Bristow J."/>
            <person name="Eisen J.A."/>
            <person name="Markowitz V."/>
            <person name="Hugenholtz P."/>
            <person name="Kyrpides N.C."/>
            <person name="Klenk H.P."/>
            <person name="Lapidus A."/>
        </authorList>
    </citation>
    <scope>NUCLEOTIDE SEQUENCE [LARGE SCALE GENOMIC DNA]</scope>
    <source>
        <strain evidence="3">ATCC 27377 / DSM 6068 / ICPB 4128</strain>
    </source>
</reference>
<dbReference type="PANTHER" id="PTHR43845:SF1">
    <property type="entry name" value="BLR5969 PROTEIN"/>
    <property type="match status" value="1"/>
</dbReference>
<evidence type="ECO:0000313" key="2">
    <source>
        <dbReference type="EMBL" id="ADB14936.1"/>
    </source>
</evidence>
<dbReference type="eggNOG" id="COG1541">
    <property type="taxonomic scope" value="Bacteria"/>
</dbReference>
<dbReference type="InterPro" id="IPR045851">
    <property type="entry name" value="AMP-bd_C_sf"/>
</dbReference>
<accession>D2R1F1</accession>
<dbReference type="Proteomes" id="UP000001887">
    <property type="component" value="Chromosome"/>
</dbReference>
<dbReference type="OrthoDB" id="580775at2"/>
<dbReference type="STRING" id="530564.Psta_0240"/>
<dbReference type="Pfam" id="PF14535">
    <property type="entry name" value="AMP-binding_C_2"/>
    <property type="match status" value="1"/>
</dbReference>
<protein>
    <submittedName>
        <fullName evidence="2">Phenylacetate--CoA ligase</fullName>
        <ecNumber evidence="2">6.2.1.30</ecNumber>
    </submittedName>
</protein>
<name>D2R1F1_PIRSD</name>
<organism evidence="2 3">
    <name type="scientific">Pirellula staleyi (strain ATCC 27377 / DSM 6068 / ICPB 4128)</name>
    <name type="common">Pirella staleyi</name>
    <dbReference type="NCBI Taxonomy" id="530564"/>
    <lineage>
        <taxon>Bacteria</taxon>
        <taxon>Pseudomonadati</taxon>
        <taxon>Planctomycetota</taxon>
        <taxon>Planctomycetia</taxon>
        <taxon>Pirellulales</taxon>
        <taxon>Pirellulaceae</taxon>
        <taxon>Pirellula</taxon>
    </lineage>
</organism>
<dbReference type="Gene3D" id="3.40.50.12780">
    <property type="entry name" value="N-terminal domain of ligase-like"/>
    <property type="match status" value="1"/>
</dbReference>
<dbReference type="InterPro" id="IPR042099">
    <property type="entry name" value="ANL_N_sf"/>
</dbReference>